<organism evidence="2 3">
    <name type="scientific">Datura stramonium</name>
    <name type="common">Jimsonweed</name>
    <name type="synonym">Common thornapple</name>
    <dbReference type="NCBI Taxonomy" id="4076"/>
    <lineage>
        <taxon>Eukaryota</taxon>
        <taxon>Viridiplantae</taxon>
        <taxon>Streptophyta</taxon>
        <taxon>Embryophyta</taxon>
        <taxon>Tracheophyta</taxon>
        <taxon>Spermatophyta</taxon>
        <taxon>Magnoliopsida</taxon>
        <taxon>eudicotyledons</taxon>
        <taxon>Gunneridae</taxon>
        <taxon>Pentapetalae</taxon>
        <taxon>asterids</taxon>
        <taxon>lamiids</taxon>
        <taxon>Solanales</taxon>
        <taxon>Solanaceae</taxon>
        <taxon>Solanoideae</taxon>
        <taxon>Datureae</taxon>
        <taxon>Datura</taxon>
    </lineage>
</organism>
<evidence type="ECO:0000256" key="1">
    <source>
        <dbReference type="SAM" id="MobiDB-lite"/>
    </source>
</evidence>
<feature type="region of interest" description="Disordered" evidence="1">
    <location>
        <begin position="1"/>
        <end position="70"/>
    </location>
</feature>
<name>A0ABS8S5I1_DATST</name>
<dbReference type="Proteomes" id="UP000823775">
    <property type="component" value="Unassembled WGS sequence"/>
</dbReference>
<feature type="non-terminal residue" evidence="2">
    <location>
        <position position="1"/>
    </location>
</feature>
<sequence length="93" mass="10253">KKLSRRSSLKLFGGMGLDPPPDLQNFHSPYRISNSNVTKAPSNLEPNSMNLSSRVPPVALDGQSQSKYGRNPKLAMSFDAIRQGESSYTKIPF</sequence>
<gene>
    <name evidence="2" type="ORF">HAX54_023694</name>
</gene>
<dbReference type="EMBL" id="JACEIK010000288">
    <property type="protein sequence ID" value="MCD7454154.1"/>
    <property type="molecule type" value="Genomic_DNA"/>
</dbReference>
<feature type="compositionally biased region" description="Polar residues" evidence="1">
    <location>
        <begin position="25"/>
        <end position="53"/>
    </location>
</feature>
<protein>
    <submittedName>
        <fullName evidence="2">Uncharacterized protein</fullName>
    </submittedName>
</protein>
<evidence type="ECO:0000313" key="2">
    <source>
        <dbReference type="EMBL" id="MCD7454154.1"/>
    </source>
</evidence>
<keyword evidence="3" id="KW-1185">Reference proteome</keyword>
<proteinExistence type="predicted"/>
<comment type="caution">
    <text evidence="2">The sequence shown here is derived from an EMBL/GenBank/DDBJ whole genome shotgun (WGS) entry which is preliminary data.</text>
</comment>
<reference evidence="2 3" key="1">
    <citation type="journal article" date="2021" name="BMC Genomics">
        <title>Datura genome reveals duplications of psychoactive alkaloid biosynthetic genes and high mutation rate following tissue culture.</title>
        <authorList>
            <person name="Rajewski A."/>
            <person name="Carter-House D."/>
            <person name="Stajich J."/>
            <person name="Litt A."/>
        </authorList>
    </citation>
    <scope>NUCLEOTIDE SEQUENCE [LARGE SCALE GENOMIC DNA]</scope>
    <source>
        <strain evidence="2">AR-01</strain>
    </source>
</reference>
<accession>A0ABS8S5I1</accession>
<evidence type="ECO:0000313" key="3">
    <source>
        <dbReference type="Proteomes" id="UP000823775"/>
    </source>
</evidence>